<proteinExistence type="predicted"/>
<evidence type="ECO:0000256" key="1">
    <source>
        <dbReference type="SAM" id="MobiDB-lite"/>
    </source>
</evidence>
<dbReference type="EMBL" id="CP001600">
    <property type="protein sequence ID" value="ACR68706.1"/>
    <property type="molecule type" value="Genomic_DNA"/>
</dbReference>
<reference evidence="3" key="1">
    <citation type="submission" date="2009-03" db="EMBL/GenBank/DDBJ databases">
        <title>Complete genome sequence of Edwardsiella ictaluri 93-146.</title>
        <authorList>
            <person name="Williams M.L."/>
            <person name="Gillaspy A.F."/>
            <person name="Dyer D.W."/>
            <person name="Thune R.L."/>
            <person name="Waldbieser G.C."/>
            <person name="Schuster S.C."/>
            <person name="Gipson J."/>
            <person name="Zaitshik J."/>
            <person name="Landry C."/>
            <person name="Lawrence M.L."/>
        </authorList>
    </citation>
    <scope>NUCLEOTIDE SEQUENCE [LARGE SCALE GENOMIC DNA]</scope>
    <source>
        <strain evidence="3">93-146</strain>
    </source>
</reference>
<accession>C5B7X0</accession>
<evidence type="ECO:0000313" key="3">
    <source>
        <dbReference type="Proteomes" id="UP000001485"/>
    </source>
</evidence>
<gene>
    <name evidence="2" type="ordered locus">NT01EI_1520</name>
</gene>
<dbReference type="HOGENOM" id="CLU_3343050_0_0_6"/>
<feature type="compositionally biased region" description="Polar residues" evidence="1">
    <location>
        <begin position="1"/>
        <end position="15"/>
    </location>
</feature>
<evidence type="ECO:0000313" key="2">
    <source>
        <dbReference type="EMBL" id="ACR68706.1"/>
    </source>
</evidence>
<dbReference type="AlphaFoldDB" id="C5B7X0"/>
<dbReference type="Proteomes" id="UP000001485">
    <property type="component" value="Chromosome"/>
</dbReference>
<protein>
    <submittedName>
        <fullName evidence="2">Uncharacterized protein</fullName>
    </submittedName>
</protein>
<sequence>MRSDQSLNQSKSPTGLSDADHSAHSPNWPALDAENYP</sequence>
<feature type="region of interest" description="Disordered" evidence="1">
    <location>
        <begin position="1"/>
        <end position="37"/>
    </location>
</feature>
<organism evidence="2 3">
    <name type="scientific">Edwardsiella ictaluri (strain 93-146)</name>
    <dbReference type="NCBI Taxonomy" id="634503"/>
    <lineage>
        <taxon>Bacteria</taxon>
        <taxon>Pseudomonadati</taxon>
        <taxon>Pseudomonadota</taxon>
        <taxon>Gammaproteobacteria</taxon>
        <taxon>Enterobacterales</taxon>
        <taxon>Hafniaceae</taxon>
        <taxon>Edwardsiella</taxon>
    </lineage>
</organism>
<dbReference type="KEGG" id="eic:NT01EI_1520"/>
<name>C5B7X0_EDWI9</name>
<reference evidence="2 3" key="2">
    <citation type="journal article" date="2012" name="J. Bacteriol.">
        <title>Genome Sequence of Edwardsiella ictaluri 93-146, a Strain Associated with a Natural Channel Catfish Outbreak of Enteric Septicemia of Catfish.</title>
        <authorList>
            <person name="Williams M.L."/>
            <person name="Gillaspy A.F."/>
            <person name="Dyer D.W."/>
            <person name="Thune R.L."/>
            <person name="Waldbieser G.C."/>
            <person name="Schuster S.C."/>
            <person name="Gipson J."/>
            <person name="Zaitshik J."/>
            <person name="Landry C."/>
            <person name="Banes M.M."/>
            <person name="Lawrence M.L."/>
        </authorList>
    </citation>
    <scope>NUCLEOTIDE SEQUENCE [LARGE SCALE GENOMIC DNA]</scope>
    <source>
        <strain evidence="2 3">93-146</strain>
    </source>
</reference>